<dbReference type="AlphaFoldDB" id="A0A9D4T6F7"/>
<name>A0A9D4T6F7_RHISA</name>
<dbReference type="EMBL" id="JABSTV010001245">
    <property type="protein sequence ID" value="KAH7981799.1"/>
    <property type="molecule type" value="Genomic_DNA"/>
</dbReference>
<evidence type="ECO:0000256" key="1">
    <source>
        <dbReference type="SAM" id="MobiDB-lite"/>
    </source>
</evidence>
<reference evidence="2" key="2">
    <citation type="submission" date="2021-09" db="EMBL/GenBank/DDBJ databases">
        <authorList>
            <person name="Jia N."/>
            <person name="Wang J."/>
            <person name="Shi W."/>
            <person name="Du L."/>
            <person name="Sun Y."/>
            <person name="Zhan W."/>
            <person name="Jiang J."/>
            <person name="Wang Q."/>
            <person name="Zhang B."/>
            <person name="Ji P."/>
            <person name="Sakyi L.B."/>
            <person name="Cui X."/>
            <person name="Yuan T."/>
            <person name="Jiang B."/>
            <person name="Yang W."/>
            <person name="Lam T.T.-Y."/>
            <person name="Chang Q."/>
            <person name="Ding S."/>
            <person name="Wang X."/>
            <person name="Zhu J."/>
            <person name="Ruan X."/>
            <person name="Zhao L."/>
            <person name="Wei J."/>
            <person name="Que T."/>
            <person name="Du C."/>
            <person name="Cheng J."/>
            <person name="Dai P."/>
            <person name="Han X."/>
            <person name="Huang E."/>
            <person name="Gao Y."/>
            <person name="Liu J."/>
            <person name="Shao H."/>
            <person name="Ye R."/>
            <person name="Li L."/>
            <person name="Wei W."/>
            <person name="Wang X."/>
            <person name="Wang C."/>
            <person name="Huo Q."/>
            <person name="Li W."/>
            <person name="Guo W."/>
            <person name="Chen H."/>
            <person name="Chen S."/>
            <person name="Zhou L."/>
            <person name="Zhou L."/>
            <person name="Ni X."/>
            <person name="Tian J."/>
            <person name="Zhou Y."/>
            <person name="Sheng Y."/>
            <person name="Liu T."/>
            <person name="Pan Y."/>
            <person name="Xia L."/>
            <person name="Li J."/>
            <person name="Zhao F."/>
            <person name="Cao W."/>
        </authorList>
    </citation>
    <scope>NUCLEOTIDE SEQUENCE</scope>
    <source>
        <strain evidence="2">Rsan-2018</strain>
        <tissue evidence="2">Larvae</tissue>
    </source>
</reference>
<sequence length="122" mass="13512">MACAKRYQGALPPVPLREDRARDRARGRAKRRHRVQAGTLRVWTRARMSHATSTHEPRASTVERVPWAQSPGINGRGVDLRDITRADQHRATASTRSTHDAVNSATSSAPTANCTPLLDYFA</sequence>
<keyword evidence="3" id="KW-1185">Reference proteome</keyword>
<reference evidence="2" key="1">
    <citation type="journal article" date="2020" name="Cell">
        <title>Large-Scale Comparative Analyses of Tick Genomes Elucidate Their Genetic Diversity and Vector Capacities.</title>
        <authorList>
            <consortium name="Tick Genome and Microbiome Consortium (TIGMIC)"/>
            <person name="Jia N."/>
            <person name="Wang J."/>
            <person name="Shi W."/>
            <person name="Du L."/>
            <person name="Sun Y."/>
            <person name="Zhan W."/>
            <person name="Jiang J.F."/>
            <person name="Wang Q."/>
            <person name="Zhang B."/>
            <person name="Ji P."/>
            <person name="Bell-Sakyi L."/>
            <person name="Cui X.M."/>
            <person name="Yuan T.T."/>
            <person name="Jiang B.G."/>
            <person name="Yang W.F."/>
            <person name="Lam T.T."/>
            <person name="Chang Q.C."/>
            <person name="Ding S.J."/>
            <person name="Wang X.J."/>
            <person name="Zhu J.G."/>
            <person name="Ruan X.D."/>
            <person name="Zhao L."/>
            <person name="Wei J.T."/>
            <person name="Ye R.Z."/>
            <person name="Que T.C."/>
            <person name="Du C.H."/>
            <person name="Zhou Y.H."/>
            <person name="Cheng J.X."/>
            <person name="Dai P.F."/>
            <person name="Guo W.B."/>
            <person name="Han X.H."/>
            <person name="Huang E.J."/>
            <person name="Li L.F."/>
            <person name="Wei W."/>
            <person name="Gao Y.C."/>
            <person name="Liu J.Z."/>
            <person name="Shao H.Z."/>
            <person name="Wang X."/>
            <person name="Wang C.C."/>
            <person name="Yang T.C."/>
            <person name="Huo Q.B."/>
            <person name="Li W."/>
            <person name="Chen H.Y."/>
            <person name="Chen S.E."/>
            <person name="Zhou L.G."/>
            <person name="Ni X.B."/>
            <person name="Tian J.H."/>
            <person name="Sheng Y."/>
            <person name="Liu T."/>
            <person name="Pan Y.S."/>
            <person name="Xia L.Y."/>
            <person name="Li J."/>
            <person name="Zhao F."/>
            <person name="Cao W.C."/>
        </authorList>
    </citation>
    <scope>NUCLEOTIDE SEQUENCE</scope>
    <source>
        <strain evidence="2">Rsan-2018</strain>
    </source>
</reference>
<proteinExistence type="predicted"/>
<organism evidence="2 3">
    <name type="scientific">Rhipicephalus sanguineus</name>
    <name type="common">Brown dog tick</name>
    <name type="synonym">Ixodes sanguineus</name>
    <dbReference type="NCBI Taxonomy" id="34632"/>
    <lineage>
        <taxon>Eukaryota</taxon>
        <taxon>Metazoa</taxon>
        <taxon>Ecdysozoa</taxon>
        <taxon>Arthropoda</taxon>
        <taxon>Chelicerata</taxon>
        <taxon>Arachnida</taxon>
        <taxon>Acari</taxon>
        <taxon>Parasitiformes</taxon>
        <taxon>Ixodida</taxon>
        <taxon>Ixodoidea</taxon>
        <taxon>Ixodidae</taxon>
        <taxon>Rhipicephalinae</taxon>
        <taxon>Rhipicephalus</taxon>
        <taxon>Rhipicephalus</taxon>
    </lineage>
</organism>
<comment type="caution">
    <text evidence="2">The sequence shown here is derived from an EMBL/GenBank/DDBJ whole genome shotgun (WGS) entry which is preliminary data.</text>
</comment>
<feature type="region of interest" description="Disordered" evidence="1">
    <location>
        <begin position="1"/>
        <end position="39"/>
    </location>
</feature>
<dbReference type="Proteomes" id="UP000821837">
    <property type="component" value="Chromosome 1"/>
</dbReference>
<protein>
    <submittedName>
        <fullName evidence="2">Uncharacterized protein</fullName>
    </submittedName>
</protein>
<feature type="region of interest" description="Disordered" evidence="1">
    <location>
        <begin position="87"/>
        <end position="112"/>
    </location>
</feature>
<evidence type="ECO:0000313" key="3">
    <source>
        <dbReference type="Proteomes" id="UP000821837"/>
    </source>
</evidence>
<feature type="compositionally biased region" description="Polar residues" evidence="1">
    <location>
        <begin position="91"/>
        <end position="112"/>
    </location>
</feature>
<feature type="compositionally biased region" description="Basic and acidic residues" evidence="1">
    <location>
        <begin position="16"/>
        <end position="26"/>
    </location>
</feature>
<evidence type="ECO:0000313" key="2">
    <source>
        <dbReference type="EMBL" id="KAH7981799.1"/>
    </source>
</evidence>
<gene>
    <name evidence="2" type="ORF">HPB52_001109</name>
</gene>
<accession>A0A9D4T6F7</accession>